<dbReference type="OrthoDB" id="9816308at2"/>
<keyword evidence="3" id="KW-1185">Reference proteome</keyword>
<dbReference type="STRING" id="1544798.LH29_14850"/>
<dbReference type="EMBL" id="JRHC01000003">
    <property type="protein sequence ID" value="KJF43492.1"/>
    <property type="molecule type" value="Genomic_DNA"/>
</dbReference>
<protein>
    <submittedName>
        <fullName evidence="2">Glycosyl hydrolase</fullName>
    </submittedName>
</protein>
<dbReference type="Pfam" id="PF06283">
    <property type="entry name" value="ThuA"/>
    <property type="match status" value="1"/>
</dbReference>
<organism evidence="2 3">
    <name type="scientific">Draconibacterium sediminis</name>
    <dbReference type="NCBI Taxonomy" id="1544798"/>
    <lineage>
        <taxon>Bacteria</taxon>
        <taxon>Pseudomonadati</taxon>
        <taxon>Bacteroidota</taxon>
        <taxon>Bacteroidia</taxon>
        <taxon>Marinilabiliales</taxon>
        <taxon>Prolixibacteraceae</taxon>
        <taxon>Draconibacterium</taxon>
    </lineage>
</organism>
<proteinExistence type="predicted"/>
<keyword evidence="2" id="KW-0378">Hydrolase</keyword>
<dbReference type="PANTHER" id="PTHR40469:SF2">
    <property type="entry name" value="GALACTOSE-BINDING DOMAIN-LIKE SUPERFAMILY PROTEIN"/>
    <property type="match status" value="1"/>
</dbReference>
<dbReference type="InterPro" id="IPR029010">
    <property type="entry name" value="ThuA-like"/>
</dbReference>
<dbReference type="RefSeq" id="WP_045030874.1">
    <property type="nucleotide sequence ID" value="NZ_JRHC01000003.1"/>
</dbReference>
<evidence type="ECO:0000313" key="3">
    <source>
        <dbReference type="Proteomes" id="UP000032544"/>
    </source>
</evidence>
<name>A0A0D8J9B2_9BACT</name>
<evidence type="ECO:0000313" key="2">
    <source>
        <dbReference type="EMBL" id="KJF43492.1"/>
    </source>
</evidence>
<comment type="caution">
    <text evidence="2">The sequence shown here is derived from an EMBL/GenBank/DDBJ whole genome shotgun (WGS) entry which is preliminary data.</text>
</comment>
<dbReference type="SUPFAM" id="SSF52317">
    <property type="entry name" value="Class I glutamine amidotransferase-like"/>
    <property type="match status" value="1"/>
</dbReference>
<dbReference type="AlphaFoldDB" id="A0A0D8J9B2"/>
<dbReference type="InterPro" id="IPR029062">
    <property type="entry name" value="Class_I_gatase-like"/>
</dbReference>
<evidence type="ECO:0000259" key="1">
    <source>
        <dbReference type="Pfam" id="PF06283"/>
    </source>
</evidence>
<dbReference type="Proteomes" id="UP000032544">
    <property type="component" value="Unassembled WGS sequence"/>
</dbReference>
<gene>
    <name evidence="2" type="ORF">LH29_14850</name>
</gene>
<sequence length="304" mass="34732">MTRILLTVVLLISVISVKAQIEQFKCTPEWVQKIEKIAPAKAEVQPQKTRKVLIFDRFTGFDHWVIPHTSQVIKVLGQKTGAYEVRITKDVFCFEKNNLQNYDAVVLNSACSIGPRRDLILDCLDIDTSMDDEEKKVKAAELEANLINFVKKGGGLMVTHGAIVMQNNSMPFSEMVGGSFDYHPRQQEISLELCDPNHPLAKAFEGKPFVHVDEPYLFNKAYDQKNFKPLLYMDTDKLEGKRKPIEDNIRYVSWIKKHGKGRVFYVSPSHNAQSFEDERLLKFYLDGAQYVLGDLKCDDSPIDL</sequence>
<dbReference type="Gene3D" id="3.40.50.880">
    <property type="match status" value="1"/>
</dbReference>
<reference evidence="2 3" key="1">
    <citation type="submission" date="2014-09" db="EMBL/GenBank/DDBJ databases">
        <title>Draft Genome Sequence of Draconibacterium sp. JN14CK-3.</title>
        <authorList>
            <person name="Dong C."/>
            <person name="Lai Q."/>
            <person name="Shao Z."/>
        </authorList>
    </citation>
    <scope>NUCLEOTIDE SEQUENCE [LARGE SCALE GENOMIC DNA]</scope>
    <source>
        <strain evidence="2 3">JN14CK-3</strain>
    </source>
</reference>
<feature type="domain" description="ThuA-like" evidence="1">
    <location>
        <begin position="51"/>
        <end position="291"/>
    </location>
</feature>
<dbReference type="PANTHER" id="PTHR40469">
    <property type="entry name" value="SECRETED GLYCOSYL HYDROLASE"/>
    <property type="match status" value="1"/>
</dbReference>
<dbReference type="GO" id="GO:0016787">
    <property type="term" value="F:hydrolase activity"/>
    <property type="evidence" value="ECO:0007669"/>
    <property type="project" value="UniProtKB-KW"/>
</dbReference>
<accession>A0A0D8J9B2</accession>